<evidence type="ECO:0000313" key="2">
    <source>
        <dbReference type="EMBL" id="RIY40116.1"/>
    </source>
</evidence>
<proteinExistence type="predicted"/>
<keyword evidence="1" id="KW-1133">Transmembrane helix</keyword>
<evidence type="ECO:0008006" key="4">
    <source>
        <dbReference type="Google" id="ProtNLM"/>
    </source>
</evidence>
<evidence type="ECO:0000256" key="1">
    <source>
        <dbReference type="SAM" id="Phobius"/>
    </source>
</evidence>
<dbReference type="PANTHER" id="PTHR37422:SF13">
    <property type="entry name" value="LIPOPOLYSACCHARIDE BIOSYNTHESIS PROTEIN PA4999-RELATED"/>
    <property type="match status" value="1"/>
</dbReference>
<organism evidence="2 3">
    <name type="scientific">Neopusillimonas maritima</name>
    <dbReference type="NCBI Taxonomy" id="2026239"/>
    <lineage>
        <taxon>Bacteria</taxon>
        <taxon>Pseudomonadati</taxon>
        <taxon>Pseudomonadota</taxon>
        <taxon>Betaproteobacteria</taxon>
        <taxon>Burkholderiales</taxon>
        <taxon>Alcaligenaceae</taxon>
        <taxon>Neopusillimonas</taxon>
    </lineage>
</organism>
<accession>A0A3A1YRK1</accession>
<sequence>MNNRLRRIEIEKLLNPATVVAAFFILITFDALYIHKAHYLALSSIRYVILCLCLLTLFFSTRLLATDRPTITKNAIFVSTYTALLLYGLSLSYYFGGWQYFLAHPVLLAYLLISMAFGLALLHAMTAQDNGKNKSYLNVTITAYIFLALVFLVLTQAISFAPLPEFNFDTFGEGDPRTYSQPTTALFGLAAILFFLRSYQRAFWLQIFWLLASFFCLYLSMAAGARGEFGATILVLLLVAIRKPLLTHYSLIVLFLCAIGIYLVQTGLWQEISILERFFYLIETQSFGERDRFIYESVNLLKEQPICLLSGCGLNYFQNHYGNTFGLYPHNSIIELIISYGAIIGTGLAVLTLKGIWKAYRSDQGKESFIFYFALYLFILSLKSGSLVSITTLPVVLVFAFVARHKPMKSL</sequence>
<protein>
    <recommendedName>
        <fullName evidence="4">O-antigen ligase domain-containing protein</fullName>
    </recommendedName>
</protein>
<feature type="transmembrane region" description="Helical" evidence="1">
    <location>
        <begin position="101"/>
        <end position="124"/>
    </location>
</feature>
<feature type="transmembrane region" description="Helical" evidence="1">
    <location>
        <begin position="245"/>
        <end position="264"/>
    </location>
</feature>
<feature type="transmembrane region" description="Helical" evidence="1">
    <location>
        <begin position="136"/>
        <end position="159"/>
    </location>
</feature>
<name>A0A3A1YRK1_9BURK</name>
<gene>
    <name evidence="2" type="ORF">CJP73_12285</name>
</gene>
<dbReference type="Proteomes" id="UP000266206">
    <property type="component" value="Unassembled WGS sequence"/>
</dbReference>
<feature type="transmembrane region" description="Helical" evidence="1">
    <location>
        <begin position="179"/>
        <end position="196"/>
    </location>
</feature>
<dbReference type="RefSeq" id="WP_119516639.1">
    <property type="nucleotide sequence ID" value="NZ_NQYH01000011.1"/>
</dbReference>
<keyword evidence="1" id="KW-0812">Transmembrane</keyword>
<reference evidence="2 3" key="1">
    <citation type="submission" date="2017-08" db="EMBL/GenBank/DDBJ databases">
        <title>Pusillimonas indicus sp. nov., a member of the family Alcaligenaceae isolated from surface seawater.</title>
        <authorList>
            <person name="Li J."/>
        </authorList>
    </citation>
    <scope>NUCLEOTIDE SEQUENCE [LARGE SCALE GENOMIC DNA]</scope>
    <source>
        <strain evidence="2 3">L52-1-41</strain>
    </source>
</reference>
<keyword evidence="1" id="KW-0472">Membrane</keyword>
<dbReference type="PANTHER" id="PTHR37422">
    <property type="entry name" value="TEICHURONIC ACID BIOSYNTHESIS PROTEIN TUAE"/>
    <property type="match status" value="1"/>
</dbReference>
<dbReference type="OrthoDB" id="8480934at2"/>
<feature type="transmembrane region" description="Helical" evidence="1">
    <location>
        <begin position="203"/>
        <end position="225"/>
    </location>
</feature>
<dbReference type="EMBL" id="NQYH01000011">
    <property type="protein sequence ID" value="RIY40116.1"/>
    <property type="molecule type" value="Genomic_DNA"/>
</dbReference>
<evidence type="ECO:0000313" key="3">
    <source>
        <dbReference type="Proteomes" id="UP000266206"/>
    </source>
</evidence>
<dbReference type="AlphaFoldDB" id="A0A3A1YRK1"/>
<feature type="transmembrane region" description="Helical" evidence="1">
    <location>
        <begin position="12"/>
        <end position="33"/>
    </location>
</feature>
<feature type="transmembrane region" description="Helical" evidence="1">
    <location>
        <begin position="76"/>
        <end position="95"/>
    </location>
</feature>
<feature type="transmembrane region" description="Helical" evidence="1">
    <location>
        <begin position="369"/>
        <end position="402"/>
    </location>
</feature>
<dbReference type="InterPro" id="IPR051533">
    <property type="entry name" value="WaaL-like"/>
</dbReference>
<comment type="caution">
    <text evidence="2">The sequence shown here is derived from an EMBL/GenBank/DDBJ whole genome shotgun (WGS) entry which is preliminary data.</text>
</comment>
<feature type="transmembrane region" description="Helical" evidence="1">
    <location>
        <begin position="337"/>
        <end position="357"/>
    </location>
</feature>
<feature type="transmembrane region" description="Helical" evidence="1">
    <location>
        <begin position="45"/>
        <end position="64"/>
    </location>
</feature>